<keyword evidence="1" id="KW-0472">Membrane</keyword>
<reference evidence="3" key="1">
    <citation type="submission" date="2016-10" db="EMBL/GenBank/DDBJ databases">
        <authorList>
            <person name="Varghese N."/>
            <person name="Submissions S."/>
        </authorList>
    </citation>
    <scope>NUCLEOTIDE SEQUENCE [LARGE SCALE GENOMIC DNA]</scope>
    <source>
        <strain evidence="3">DSM 20524</strain>
    </source>
</reference>
<sequence>MPSMSQLTRSVLPAWPVTLPFAAYVVWWLVGVGDFIWIIAAALMVLTWAGRKNMRFPVVMWLWLVYLIWVVASLAMNDTTGRALGAIYRFLLYASAGLFALHIFNARTTVTVRRMGNAMVWFLVGMTAAGYLALAFPTLTIRTPMSYLIPNSLQQNELIADMVIRHTTHWNPDAWIEQAVRPVAPFLYANTWGNVYSLLLPLVLIHLWVMWHTRQRWWIIAVILLSVLPALSTLNRGMFIGLAVVGVWVAVQALRRGAFLITGMWAAVGALALGGWVASPFGFNLIARVTQTESTQDRRVLYRDTIAGTMESPLFGFGSPRPAAESWLPSVGTQGQLWTVMYSHGFIGLGLFLGFLVCVLALMWKRQDPVGAVLGGIVAATLVETIFYGMMTGIFITMVAVGLGLRADTIVNSSDRPGKLTRTRSTAGRFG</sequence>
<organism evidence="2 3">
    <name type="scientific">Corynebacterium cystitidis DSM 20524</name>
    <dbReference type="NCBI Taxonomy" id="1121357"/>
    <lineage>
        <taxon>Bacteria</taxon>
        <taxon>Bacillati</taxon>
        <taxon>Actinomycetota</taxon>
        <taxon>Actinomycetes</taxon>
        <taxon>Mycobacteriales</taxon>
        <taxon>Corynebacteriaceae</taxon>
        <taxon>Corynebacterium</taxon>
    </lineage>
</organism>
<dbReference type="EMBL" id="FOGQ01000016">
    <property type="protein sequence ID" value="SES28061.1"/>
    <property type="molecule type" value="Genomic_DNA"/>
</dbReference>
<evidence type="ECO:0000313" key="2">
    <source>
        <dbReference type="EMBL" id="SES28061.1"/>
    </source>
</evidence>
<evidence type="ECO:0000313" key="3">
    <source>
        <dbReference type="Proteomes" id="UP000198929"/>
    </source>
</evidence>
<keyword evidence="1" id="KW-1133">Transmembrane helix</keyword>
<accession>A0A1H9W2S3</accession>
<feature type="transmembrane region" description="Helical" evidence="1">
    <location>
        <begin position="370"/>
        <end position="403"/>
    </location>
</feature>
<name>A0A1H9W2S3_9CORY</name>
<feature type="transmembrane region" description="Helical" evidence="1">
    <location>
        <begin position="346"/>
        <end position="364"/>
    </location>
</feature>
<keyword evidence="3" id="KW-1185">Reference proteome</keyword>
<dbReference type="PANTHER" id="PTHR37422:SF13">
    <property type="entry name" value="LIPOPOLYSACCHARIDE BIOSYNTHESIS PROTEIN PA4999-RELATED"/>
    <property type="match status" value="1"/>
</dbReference>
<feature type="transmembrane region" description="Helical" evidence="1">
    <location>
        <begin position="118"/>
        <end position="139"/>
    </location>
</feature>
<evidence type="ECO:0008006" key="4">
    <source>
        <dbReference type="Google" id="ProtNLM"/>
    </source>
</evidence>
<feature type="transmembrane region" description="Helical" evidence="1">
    <location>
        <begin position="25"/>
        <end position="46"/>
    </location>
</feature>
<feature type="transmembrane region" description="Helical" evidence="1">
    <location>
        <begin position="191"/>
        <end position="211"/>
    </location>
</feature>
<dbReference type="Proteomes" id="UP000198929">
    <property type="component" value="Unassembled WGS sequence"/>
</dbReference>
<proteinExistence type="predicted"/>
<protein>
    <recommendedName>
        <fullName evidence="4">O-antigen ligase like membrane protein</fullName>
    </recommendedName>
</protein>
<dbReference type="InterPro" id="IPR051533">
    <property type="entry name" value="WaaL-like"/>
</dbReference>
<dbReference type="AlphaFoldDB" id="A0A1H9W2S3"/>
<evidence type="ECO:0000256" key="1">
    <source>
        <dbReference type="SAM" id="Phobius"/>
    </source>
</evidence>
<feature type="transmembrane region" description="Helical" evidence="1">
    <location>
        <begin position="58"/>
        <end position="75"/>
    </location>
</feature>
<feature type="transmembrane region" description="Helical" evidence="1">
    <location>
        <begin position="87"/>
        <end position="106"/>
    </location>
</feature>
<dbReference type="PANTHER" id="PTHR37422">
    <property type="entry name" value="TEICHURONIC ACID BIOSYNTHESIS PROTEIN TUAE"/>
    <property type="match status" value="1"/>
</dbReference>
<gene>
    <name evidence="2" type="ORF">SAMN05661109_02505</name>
</gene>
<keyword evidence="1" id="KW-0812">Transmembrane</keyword>
<dbReference type="STRING" id="1121357.SAMN05661109_02505"/>
<feature type="transmembrane region" description="Helical" evidence="1">
    <location>
        <begin position="218"/>
        <end position="251"/>
    </location>
</feature>
<feature type="transmembrane region" description="Helical" evidence="1">
    <location>
        <begin position="257"/>
        <end position="278"/>
    </location>
</feature>